<dbReference type="SUPFAM" id="SSF55144">
    <property type="entry name" value="LigT-like"/>
    <property type="match status" value="1"/>
</dbReference>
<evidence type="ECO:0000313" key="5">
    <source>
        <dbReference type="Proteomes" id="UP000789941"/>
    </source>
</evidence>
<feature type="short sequence motif" description="HXTX 2" evidence="2">
    <location>
        <begin position="117"/>
        <end position="120"/>
    </location>
</feature>
<dbReference type="EMBL" id="CABMJJ010000011">
    <property type="protein sequence ID" value="VVC04819.1"/>
    <property type="molecule type" value="Genomic_DNA"/>
</dbReference>
<dbReference type="InterPro" id="IPR014051">
    <property type="entry name" value="Phosphoesterase_HXTX"/>
</dbReference>
<dbReference type="GO" id="GO:0004113">
    <property type="term" value="F:2',3'-cyclic-nucleotide 3'-phosphodiesterase activity"/>
    <property type="evidence" value="ECO:0007669"/>
    <property type="project" value="InterPro"/>
</dbReference>
<protein>
    <recommendedName>
        <fullName evidence="2">RNA 2',3'-cyclic phosphodiesterase</fullName>
        <shortName evidence="2">RNA 2',3'-CPDase</shortName>
        <ecNumber evidence="2">3.1.4.58</ecNumber>
    </recommendedName>
</protein>
<dbReference type="InterPro" id="IPR004175">
    <property type="entry name" value="RNA_CPDase"/>
</dbReference>
<dbReference type="PANTHER" id="PTHR35561:SF1">
    <property type="entry name" value="RNA 2',3'-CYCLIC PHOSPHODIESTERASE"/>
    <property type="match status" value="1"/>
</dbReference>
<evidence type="ECO:0000259" key="3">
    <source>
        <dbReference type="Pfam" id="PF02834"/>
    </source>
</evidence>
<evidence type="ECO:0000313" key="4">
    <source>
        <dbReference type="EMBL" id="VVC04819.1"/>
    </source>
</evidence>
<comment type="function">
    <text evidence="2">Hydrolyzes RNA 2',3'-cyclic phosphodiester to an RNA 2'-phosphomonoester.</text>
</comment>
<dbReference type="GO" id="GO:0008664">
    <property type="term" value="F:RNA 2',3'-cyclic 3'-phosphodiesterase activity"/>
    <property type="evidence" value="ECO:0007669"/>
    <property type="project" value="UniProtKB-EC"/>
</dbReference>
<gene>
    <name evidence="4" type="ORF">LFW2832_01132</name>
</gene>
<comment type="caution">
    <text evidence="4">The sequence shown here is derived from an EMBL/GenBank/DDBJ whole genome shotgun (WGS) entry which is preliminary data.</text>
</comment>
<comment type="catalytic activity">
    <reaction evidence="2">
        <text>a 3'-end 2',3'-cyclophospho-ribonucleotide-RNA + H2O = a 3'-end 2'-phospho-ribonucleotide-RNA + H(+)</text>
        <dbReference type="Rhea" id="RHEA:11828"/>
        <dbReference type="Rhea" id="RHEA-COMP:10464"/>
        <dbReference type="Rhea" id="RHEA-COMP:17353"/>
        <dbReference type="ChEBI" id="CHEBI:15377"/>
        <dbReference type="ChEBI" id="CHEBI:15378"/>
        <dbReference type="ChEBI" id="CHEBI:83064"/>
        <dbReference type="ChEBI" id="CHEBI:173113"/>
        <dbReference type="EC" id="3.1.4.58"/>
    </reaction>
</comment>
<proteinExistence type="inferred from homology"/>
<dbReference type="PANTHER" id="PTHR35561">
    <property type="entry name" value="RNA 2',3'-CYCLIC PHOSPHODIESTERASE"/>
    <property type="match status" value="1"/>
</dbReference>
<feature type="active site" description="Proton donor" evidence="2">
    <location>
        <position position="38"/>
    </location>
</feature>
<feature type="active site" description="Proton acceptor" evidence="2">
    <location>
        <position position="117"/>
    </location>
</feature>
<dbReference type="Pfam" id="PF02834">
    <property type="entry name" value="LigT_PEase"/>
    <property type="match status" value="1"/>
</dbReference>
<organism evidence="4 5">
    <name type="scientific">Candidatus Bilamarchaeum dharawalense</name>
    <dbReference type="NCBI Taxonomy" id="2885759"/>
    <lineage>
        <taxon>Archaea</taxon>
        <taxon>Candidatus Micrarchaeota</taxon>
        <taxon>Candidatus Micrarchaeia</taxon>
        <taxon>Candidatus Anstonellales</taxon>
        <taxon>Candidatus Bilamarchaeaceae</taxon>
        <taxon>Candidatus Bilamarchaeum</taxon>
    </lineage>
</organism>
<dbReference type="HAMAP" id="MF_01940">
    <property type="entry name" value="RNA_CPDase"/>
    <property type="match status" value="1"/>
</dbReference>
<dbReference type="Proteomes" id="UP000789941">
    <property type="component" value="Unassembled WGS sequence"/>
</dbReference>
<keyword evidence="1 2" id="KW-0378">Hydrolase</keyword>
<evidence type="ECO:0000256" key="2">
    <source>
        <dbReference type="HAMAP-Rule" id="MF_01940"/>
    </source>
</evidence>
<accession>A0A5E4LU58</accession>
<dbReference type="InterPro" id="IPR009097">
    <property type="entry name" value="Cyclic_Pdiesterase"/>
</dbReference>
<comment type="similarity">
    <text evidence="2">Belongs to the 2H phosphoesterase superfamily. ThpR family.</text>
</comment>
<sequence length="172" mass="19383">MRLFVAVPVPEDIRKKVSLLGNEIAQDGVTVVRPENMHLTLKFIGEVEEADSIKKSLIGIKFRKFDCVVRRVGVFPNENYVKVVWAGIDGGSELDRLAAKIKENLIRYKDTEKFSAHLTIARVKRKLDVGAFLAKHKQDEYGKFTATKFELIQSILGSDGPKYITLATFSLE</sequence>
<feature type="domain" description="Phosphoesterase HXTX" evidence="3">
    <location>
        <begin position="7"/>
        <end position="85"/>
    </location>
</feature>
<dbReference type="NCBIfam" id="TIGR02258">
    <property type="entry name" value="2_5_ligase"/>
    <property type="match status" value="1"/>
</dbReference>
<dbReference type="Gene3D" id="3.90.1140.10">
    <property type="entry name" value="Cyclic phosphodiesterase"/>
    <property type="match status" value="1"/>
</dbReference>
<dbReference type="EC" id="3.1.4.58" evidence="2"/>
<feature type="short sequence motif" description="HXTX 1" evidence="2">
    <location>
        <begin position="38"/>
        <end position="41"/>
    </location>
</feature>
<name>A0A5E4LU58_9ARCH</name>
<dbReference type="AlphaFoldDB" id="A0A5E4LU58"/>
<reference evidence="4 5" key="1">
    <citation type="submission" date="2019-08" db="EMBL/GenBank/DDBJ databases">
        <authorList>
            <person name="Vazquez-Campos X."/>
        </authorList>
    </citation>
    <scope>NUCLEOTIDE SEQUENCE [LARGE SCALE GENOMIC DNA]</scope>
    <source>
        <strain evidence="4">LFW-283_2</strain>
    </source>
</reference>
<evidence type="ECO:0000256" key="1">
    <source>
        <dbReference type="ARBA" id="ARBA00022801"/>
    </source>
</evidence>